<reference evidence="1" key="2">
    <citation type="submission" date="2019-07" db="EMBL/GenBank/DDBJ databases">
        <authorList>
            <person name="Yang Y."/>
            <person name="Bocs S."/>
            <person name="Baudouin L."/>
        </authorList>
    </citation>
    <scope>NUCLEOTIDE SEQUENCE</scope>
    <source>
        <tissue evidence="1">Spear leaf of Hainan Tall coconut</tissue>
    </source>
</reference>
<comment type="caution">
    <text evidence="1">The sequence shown here is derived from an EMBL/GenBank/DDBJ whole genome shotgun (WGS) entry which is preliminary data.</text>
</comment>
<evidence type="ECO:0000313" key="2">
    <source>
        <dbReference type="Proteomes" id="UP000797356"/>
    </source>
</evidence>
<dbReference type="EMBL" id="CM017879">
    <property type="protein sequence ID" value="KAG1359224.1"/>
    <property type="molecule type" value="Genomic_DNA"/>
</dbReference>
<dbReference type="AlphaFoldDB" id="A0A8K0IHX4"/>
<protein>
    <submittedName>
        <fullName evidence="1">Uncharacterized protein</fullName>
    </submittedName>
</protein>
<accession>A0A8K0IHX4</accession>
<gene>
    <name evidence="1" type="ORF">COCNU_08G006700</name>
</gene>
<organism evidence="1 2">
    <name type="scientific">Cocos nucifera</name>
    <name type="common">Coconut palm</name>
    <dbReference type="NCBI Taxonomy" id="13894"/>
    <lineage>
        <taxon>Eukaryota</taxon>
        <taxon>Viridiplantae</taxon>
        <taxon>Streptophyta</taxon>
        <taxon>Embryophyta</taxon>
        <taxon>Tracheophyta</taxon>
        <taxon>Spermatophyta</taxon>
        <taxon>Magnoliopsida</taxon>
        <taxon>Liliopsida</taxon>
        <taxon>Arecaceae</taxon>
        <taxon>Arecoideae</taxon>
        <taxon>Cocoseae</taxon>
        <taxon>Attaleinae</taxon>
        <taxon>Cocos</taxon>
    </lineage>
</organism>
<sequence length="70" mass="7746">MVGSAAGGAVKVEGSKFKDPRWVGGTWDLKQFEKNGKTDWDAVIDAGYGIRVLMALQNEITYEKNKKRGK</sequence>
<proteinExistence type="predicted"/>
<evidence type="ECO:0000313" key="1">
    <source>
        <dbReference type="EMBL" id="KAG1359224.1"/>
    </source>
</evidence>
<reference evidence="1" key="1">
    <citation type="journal article" date="2017" name="Gigascience">
        <title>The genome draft of coconut (Cocos nucifera).</title>
        <authorList>
            <person name="Xiao Y."/>
            <person name="Xu P."/>
            <person name="Fan H."/>
            <person name="Baudouin L."/>
            <person name="Xia W."/>
            <person name="Bocs S."/>
            <person name="Xu J."/>
            <person name="Li Q."/>
            <person name="Guo A."/>
            <person name="Zhou L."/>
            <person name="Li J."/>
            <person name="Wu Y."/>
            <person name="Ma Z."/>
            <person name="Armero A."/>
            <person name="Issali A.E."/>
            <person name="Liu N."/>
            <person name="Peng M."/>
            <person name="Yang Y."/>
        </authorList>
    </citation>
    <scope>NUCLEOTIDE SEQUENCE</scope>
    <source>
        <tissue evidence="1">Spear leaf of Hainan Tall coconut</tissue>
    </source>
</reference>
<dbReference type="Proteomes" id="UP000797356">
    <property type="component" value="Chromosome 8"/>
</dbReference>
<dbReference type="OrthoDB" id="566010at2759"/>
<keyword evidence="2" id="KW-1185">Reference proteome</keyword>
<name>A0A8K0IHX4_COCNU</name>